<dbReference type="AlphaFoldDB" id="A0AAD7TWV0"/>
<gene>
    <name evidence="2" type="ORF">ONZ51_g3896</name>
</gene>
<dbReference type="PANTHER" id="PTHR12486:SF4">
    <property type="entry name" value="APRATAXIN"/>
    <property type="match status" value="1"/>
</dbReference>
<evidence type="ECO:0000256" key="1">
    <source>
        <dbReference type="SAM" id="MobiDB-lite"/>
    </source>
</evidence>
<dbReference type="GO" id="GO:0000012">
    <property type="term" value="P:single strand break repair"/>
    <property type="evidence" value="ECO:0007669"/>
    <property type="project" value="TreeGrafter"/>
</dbReference>
<dbReference type="GO" id="GO:0033699">
    <property type="term" value="F:DNA 5'-adenosine monophosphate hydrolase activity"/>
    <property type="evidence" value="ECO:0007669"/>
    <property type="project" value="TreeGrafter"/>
</dbReference>
<dbReference type="Gene3D" id="3.30.428.10">
    <property type="entry name" value="HIT-like"/>
    <property type="match status" value="1"/>
</dbReference>
<dbReference type="GO" id="GO:0005634">
    <property type="term" value="C:nucleus"/>
    <property type="evidence" value="ECO:0007669"/>
    <property type="project" value="TreeGrafter"/>
</dbReference>
<evidence type="ECO:0000313" key="3">
    <source>
        <dbReference type="Proteomes" id="UP001215151"/>
    </source>
</evidence>
<dbReference type="InterPro" id="IPR036265">
    <property type="entry name" value="HIT-like_sf"/>
</dbReference>
<reference evidence="2" key="1">
    <citation type="submission" date="2022-11" db="EMBL/GenBank/DDBJ databases">
        <title>Genome Sequence of Cubamyces cubensis.</title>
        <authorList>
            <person name="Buettner E."/>
        </authorList>
    </citation>
    <scope>NUCLEOTIDE SEQUENCE</scope>
    <source>
        <strain evidence="2">MPL-01</strain>
    </source>
</reference>
<dbReference type="SUPFAM" id="SSF54197">
    <property type="entry name" value="HIT-like"/>
    <property type="match status" value="1"/>
</dbReference>
<comment type="caution">
    <text evidence="2">The sequence shown here is derived from an EMBL/GenBank/DDBJ whole genome shotgun (WGS) entry which is preliminary data.</text>
</comment>
<feature type="compositionally biased region" description="Polar residues" evidence="1">
    <location>
        <begin position="302"/>
        <end position="317"/>
    </location>
</feature>
<name>A0AAD7TWV0_9APHY</name>
<keyword evidence="3" id="KW-1185">Reference proteome</keyword>
<sequence>MEGLTLMRTYAMVPDPTMVPDTFRVCHTDFSVTVRDICPKSLYHYLVIPRLSPTLDADRLQDLRALLRLPREQARGILVRLRTDALAAVKIIEGEMMREYGFTWPCHVGFHALPTPEYLPMHLKHLRYLHLHVLSSDYTGYTFKAKGQINAFHPRLGFFLSIDEVIRWYGPKIAPSWFAIKVALDKKKYKALLKANLRCPHCDEEFLSAHKLCQHLSVVFEQMKKDHRERQSSESGAIEAPTNGEDDVDESSGAAFGSDSGANDVEGIALHDASHHDEAATDHKSVTDGEPTADNPEGAHGVQSTENAGTTGTSTLRSVAAGQKRKRSKTQDEVAAAEADIGEVLIDRIRPTRRRSGSRSTSAAASSHLRMLPHPEFLSTLPTPLPTHLLL</sequence>
<protein>
    <submittedName>
        <fullName evidence="2">Uncharacterized protein</fullName>
    </submittedName>
</protein>
<feature type="region of interest" description="Disordered" evidence="1">
    <location>
        <begin position="224"/>
        <end position="335"/>
    </location>
</feature>
<evidence type="ECO:0000313" key="2">
    <source>
        <dbReference type="EMBL" id="KAJ8487907.1"/>
    </source>
</evidence>
<organism evidence="2 3">
    <name type="scientific">Trametes cubensis</name>
    <dbReference type="NCBI Taxonomy" id="1111947"/>
    <lineage>
        <taxon>Eukaryota</taxon>
        <taxon>Fungi</taxon>
        <taxon>Dikarya</taxon>
        <taxon>Basidiomycota</taxon>
        <taxon>Agaricomycotina</taxon>
        <taxon>Agaricomycetes</taxon>
        <taxon>Polyporales</taxon>
        <taxon>Polyporaceae</taxon>
        <taxon>Trametes</taxon>
    </lineage>
</organism>
<accession>A0AAD7TWV0</accession>
<feature type="compositionally biased region" description="Basic and acidic residues" evidence="1">
    <location>
        <begin position="272"/>
        <end position="287"/>
    </location>
</feature>
<feature type="compositionally biased region" description="Low complexity" evidence="1">
    <location>
        <begin position="251"/>
        <end position="262"/>
    </location>
</feature>
<dbReference type="GO" id="GO:0003725">
    <property type="term" value="F:double-stranded RNA binding"/>
    <property type="evidence" value="ECO:0007669"/>
    <property type="project" value="TreeGrafter"/>
</dbReference>
<dbReference type="GO" id="GO:0003697">
    <property type="term" value="F:single-stranded DNA binding"/>
    <property type="evidence" value="ECO:0007669"/>
    <property type="project" value="TreeGrafter"/>
</dbReference>
<dbReference type="GO" id="GO:0030983">
    <property type="term" value="F:mismatched DNA binding"/>
    <property type="evidence" value="ECO:0007669"/>
    <property type="project" value="TreeGrafter"/>
</dbReference>
<proteinExistence type="predicted"/>
<dbReference type="GO" id="GO:1990165">
    <property type="term" value="F:single-strand break-containing DNA binding"/>
    <property type="evidence" value="ECO:0007669"/>
    <property type="project" value="TreeGrafter"/>
</dbReference>
<dbReference type="EMBL" id="JAPEVG010000071">
    <property type="protein sequence ID" value="KAJ8487907.1"/>
    <property type="molecule type" value="Genomic_DNA"/>
</dbReference>
<dbReference type="Proteomes" id="UP001215151">
    <property type="component" value="Unassembled WGS sequence"/>
</dbReference>
<dbReference type="PANTHER" id="PTHR12486">
    <property type="entry name" value="APRATAXIN-RELATED"/>
    <property type="match status" value="1"/>
</dbReference>